<dbReference type="InterPro" id="IPR002104">
    <property type="entry name" value="Integrase_catalytic"/>
</dbReference>
<dbReference type="RefSeq" id="WP_211808308.1">
    <property type="nucleotide sequence ID" value="NZ_CP072362.1"/>
</dbReference>
<gene>
    <name evidence="5" type="ORF">J5A58_11840</name>
</gene>
<accession>A0ABX7XSG3</accession>
<keyword evidence="6" id="KW-1185">Reference proteome</keyword>
<dbReference type="PANTHER" id="PTHR30349:SF64">
    <property type="entry name" value="PROPHAGE INTEGRASE INTD-RELATED"/>
    <property type="match status" value="1"/>
</dbReference>
<evidence type="ECO:0000256" key="2">
    <source>
        <dbReference type="ARBA" id="ARBA00023125"/>
    </source>
</evidence>
<dbReference type="InterPro" id="IPR035386">
    <property type="entry name" value="Arm-DNA-bind_5"/>
</dbReference>
<dbReference type="PANTHER" id="PTHR30349">
    <property type="entry name" value="PHAGE INTEGRASE-RELATED"/>
    <property type="match status" value="1"/>
</dbReference>
<dbReference type="InterPro" id="IPR050090">
    <property type="entry name" value="Tyrosine_recombinase_XerCD"/>
</dbReference>
<keyword evidence="3" id="KW-0233">DNA recombination</keyword>
<dbReference type="Gene3D" id="1.10.150.130">
    <property type="match status" value="1"/>
</dbReference>
<sequence length="581" mass="67881">MHFNLRKSKASKPTNINCVVYMNGKQYYFATGVKILPCQWDKKRQIAVISNVQSRIENYNNKVVNDKLEELKEQFTNFLEYLCKSEDKPSYYLLRSFMIKSANIKAAELITKAYEYKYAGTTAHKNYMSRLNAFLKYLKEQRKTSLDVFTQAGFNEYVKYLKDKGASKSAINADCQLIERLIGKVLAVESPFLEYGISPVIYNKEKDIRPDKGRFALEEYEVERITNLKINEQDDFSFEDVARKDKNGKVNPKYRSHKNGRELAEYRDIFVLQCRCGQRVSDLVQFLKGEVTTIVEGRQTFYELKTKKSQKKESAFILQDDYVNCFQKRYANGFIVDVSKLDSNNSYYNLAIKKLCKMAGINRIITYRNSKDIECRQPVYEKITSHDARHTFITIMLKRGFAPDRLCWMTGHRDDTMIKQIYSHLTSNDKAKALAEEMGKVGDSMPIVNSHKDVLDRLFSRSAIIKLSKQEKDGLFVYGDASIADIKATINNVDHLDELVDEVVTSDNYEELKQECKSLYEMVWAIGRYDTDIEMFRRFQYKLYRLGVIKKEEQLSIETINREWYRENFVLGELEDMMLSV</sequence>
<dbReference type="InterPro" id="IPR010998">
    <property type="entry name" value="Integrase_recombinase_N"/>
</dbReference>
<dbReference type="EMBL" id="CP072362">
    <property type="protein sequence ID" value="QUB76414.1"/>
    <property type="molecule type" value="Genomic_DNA"/>
</dbReference>
<evidence type="ECO:0000256" key="1">
    <source>
        <dbReference type="ARBA" id="ARBA00008857"/>
    </source>
</evidence>
<dbReference type="InterPro" id="IPR013762">
    <property type="entry name" value="Integrase-like_cat_sf"/>
</dbReference>
<evidence type="ECO:0000256" key="3">
    <source>
        <dbReference type="ARBA" id="ARBA00023172"/>
    </source>
</evidence>
<dbReference type="Proteomes" id="UP000682195">
    <property type="component" value="Chromosome 2"/>
</dbReference>
<comment type="similarity">
    <text evidence="1">Belongs to the 'phage' integrase family.</text>
</comment>
<keyword evidence="2" id="KW-0238">DNA-binding</keyword>
<dbReference type="Pfam" id="PF00589">
    <property type="entry name" value="Phage_integrase"/>
    <property type="match status" value="1"/>
</dbReference>
<evidence type="ECO:0000259" key="4">
    <source>
        <dbReference type="PROSITE" id="PS51898"/>
    </source>
</evidence>
<dbReference type="SUPFAM" id="SSF56349">
    <property type="entry name" value="DNA breaking-rejoining enzymes"/>
    <property type="match status" value="1"/>
</dbReference>
<dbReference type="InterPro" id="IPR011010">
    <property type="entry name" value="DNA_brk_join_enz"/>
</dbReference>
<name>A0ABX7XSG3_9BACT</name>
<feature type="domain" description="Tyr recombinase" evidence="4">
    <location>
        <begin position="231"/>
        <end position="435"/>
    </location>
</feature>
<dbReference type="Gene3D" id="1.10.443.10">
    <property type="entry name" value="Intergrase catalytic core"/>
    <property type="match status" value="1"/>
</dbReference>
<evidence type="ECO:0000313" key="6">
    <source>
        <dbReference type="Proteomes" id="UP000682195"/>
    </source>
</evidence>
<reference evidence="5 6" key="1">
    <citation type="submission" date="2021-03" db="EMBL/GenBank/DDBJ databases">
        <title>Human Oral Microbial Genomes.</title>
        <authorList>
            <person name="Johnston C.D."/>
            <person name="Chen T."/>
            <person name="Dewhirst F.E."/>
        </authorList>
    </citation>
    <scope>NUCLEOTIDE SEQUENCE [LARGE SCALE GENOMIC DNA]</scope>
    <source>
        <strain evidence="5 6">F0054</strain>
    </source>
</reference>
<protein>
    <submittedName>
        <fullName evidence="5">Tyrosine-type recombinase/integrase</fullName>
    </submittedName>
</protein>
<evidence type="ECO:0000313" key="5">
    <source>
        <dbReference type="EMBL" id="QUB76414.1"/>
    </source>
</evidence>
<organism evidence="5 6">
    <name type="scientific">Prevotella melaninogenica</name>
    <dbReference type="NCBI Taxonomy" id="28132"/>
    <lineage>
        <taxon>Bacteria</taxon>
        <taxon>Pseudomonadati</taxon>
        <taxon>Bacteroidota</taxon>
        <taxon>Bacteroidia</taxon>
        <taxon>Bacteroidales</taxon>
        <taxon>Prevotellaceae</taxon>
        <taxon>Prevotella</taxon>
    </lineage>
</organism>
<dbReference type="PROSITE" id="PS51898">
    <property type="entry name" value="TYR_RECOMBINASE"/>
    <property type="match status" value="1"/>
</dbReference>
<dbReference type="Pfam" id="PF17293">
    <property type="entry name" value="Arm-DNA-bind_5"/>
    <property type="match status" value="1"/>
</dbReference>
<proteinExistence type="inferred from homology"/>